<dbReference type="RefSeq" id="WP_086781501.1">
    <property type="nucleotide sequence ID" value="NZ_JAGIOO010000001.1"/>
</dbReference>
<reference evidence="3 4" key="1">
    <citation type="submission" date="2021-03" db="EMBL/GenBank/DDBJ databases">
        <title>Sequencing the genomes of 1000 actinobacteria strains.</title>
        <authorList>
            <person name="Klenk H.-P."/>
        </authorList>
    </citation>
    <scope>NUCLEOTIDE SEQUENCE [LARGE SCALE GENOMIC DNA]</scope>
    <source>
        <strain evidence="3 4">DSM 44580</strain>
    </source>
</reference>
<accession>A0ABS5A7J8</accession>
<dbReference type="Proteomes" id="UP001519363">
    <property type="component" value="Unassembled WGS sequence"/>
</dbReference>
<dbReference type="InterPro" id="IPR036423">
    <property type="entry name" value="SOD-like_Cu/Zn_dom_sf"/>
</dbReference>
<evidence type="ECO:0000313" key="4">
    <source>
        <dbReference type="Proteomes" id="UP001519363"/>
    </source>
</evidence>
<comment type="similarity">
    <text evidence="1">Belongs to the Cu-Zn superoxide dismutase family.</text>
</comment>
<dbReference type="GO" id="GO:0004784">
    <property type="term" value="F:superoxide dismutase activity"/>
    <property type="evidence" value="ECO:0007669"/>
    <property type="project" value="UniProtKB-EC"/>
</dbReference>
<evidence type="ECO:0000313" key="3">
    <source>
        <dbReference type="EMBL" id="MBP2472281.1"/>
    </source>
</evidence>
<organism evidence="3 4">
    <name type="scientific">Crossiella equi</name>
    <dbReference type="NCBI Taxonomy" id="130796"/>
    <lineage>
        <taxon>Bacteria</taxon>
        <taxon>Bacillati</taxon>
        <taxon>Actinomycetota</taxon>
        <taxon>Actinomycetes</taxon>
        <taxon>Pseudonocardiales</taxon>
        <taxon>Pseudonocardiaceae</taxon>
        <taxon>Crossiella</taxon>
    </lineage>
</organism>
<proteinExistence type="inferred from homology"/>
<keyword evidence="3" id="KW-0560">Oxidoreductase</keyword>
<dbReference type="EMBL" id="JAGIOO010000001">
    <property type="protein sequence ID" value="MBP2472281.1"/>
    <property type="molecule type" value="Genomic_DNA"/>
</dbReference>
<dbReference type="PROSITE" id="PS51257">
    <property type="entry name" value="PROKAR_LIPOPROTEIN"/>
    <property type="match status" value="1"/>
</dbReference>
<keyword evidence="4" id="KW-1185">Reference proteome</keyword>
<keyword evidence="2" id="KW-0732">Signal</keyword>
<protein>
    <submittedName>
        <fullName evidence="3">Cu-Zn family superoxide dismutase</fullName>
        <ecNumber evidence="3">1.15.1.1</ecNumber>
    </submittedName>
</protein>
<dbReference type="Gene3D" id="2.60.40.200">
    <property type="entry name" value="Superoxide dismutase, copper/zinc binding domain"/>
    <property type="match status" value="1"/>
</dbReference>
<name>A0ABS5A7J8_9PSEU</name>
<dbReference type="SUPFAM" id="SSF49329">
    <property type="entry name" value="Cu,Zn superoxide dismutase-like"/>
    <property type="match status" value="1"/>
</dbReference>
<sequence>MRTTPAVLLSVLALGLTACSSGKLAEAELVAPTGFGDQPVGVTYNSSWAPVGATMAVSSVRAEEKTTVTLTVQGLRPDTKYGAHVHTVKCGAKPFDTGPHYQDRKDPVTPSLDPRYANPQNEIWWDFVTDGSGNAAPKSEVVWEFREGEANSVVLHPNHTNTAHGKAGTAGDRVACLIAAF</sequence>
<feature type="chain" id="PRO_5046071589" evidence="2">
    <location>
        <begin position="26"/>
        <end position="181"/>
    </location>
</feature>
<feature type="signal peptide" evidence="2">
    <location>
        <begin position="1"/>
        <end position="25"/>
    </location>
</feature>
<dbReference type="EC" id="1.15.1.1" evidence="3"/>
<gene>
    <name evidence="3" type="ORF">JOF53_001153</name>
</gene>
<comment type="caution">
    <text evidence="3">The sequence shown here is derived from an EMBL/GenBank/DDBJ whole genome shotgun (WGS) entry which is preliminary data.</text>
</comment>
<evidence type="ECO:0000256" key="1">
    <source>
        <dbReference type="ARBA" id="ARBA00010457"/>
    </source>
</evidence>
<evidence type="ECO:0000256" key="2">
    <source>
        <dbReference type="SAM" id="SignalP"/>
    </source>
</evidence>